<organism evidence="3 4">
    <name type="scientific">Mycoplana azooxidifex</name>
    <dbReference type="NCBI Taxonomy" id="1636188"/>
    <lineage>
        <taxon>Bacteria</taxon>
        <taxon>Pseudomonadati</taxon>
        <taxon>Pseudomonadota</taxon>
        <taxon>Alphaproteobacteria</taxon>
        <taxon>Hyphomicrobiales</taxon>
        <taxon>Rhizobiaceae</taxon>
        <taxon>Mycoplana</taxon>
    </lineage>
</organism>
<reference evidence="3 4" key="1">
    <citation type="submission" date="2020-08" db="EMBL/GenBank/DDBJ databases">
        <title>Genomic Encyclopedia of Type Strains, Phase IV (KMG-IV): sequencing the most valuable type-strain genomes for metagenomic binning, comparative biology and taxonomic classification.</title>
        <authorList>
            <person name="Goeker M."/>
        </authorList>
    </citation>
    <scope>NUCLEOTIDE SEQUENCE [LARGE SCALE GENOMIC DNA]</scope>
    <source>
        <strain evidence="3 4">DSM 100211</strain>
    </source>
</reference>
<protein>
    <recommendedName>
        <fullName evidence="5">Portal protein</fullName>
    </recommendedName>
</protein>
<dbReference type="EMBL" id="JACIEE010000015">
    <property type="protein sequence ID" value="MBB3980101.1"/>
    <property type="molecule type" value="Genomic_DNA"/>
</dbReference>
<evidence type="ECO:0000256" key="2">
    <source>
        <dbReference type="SAM" id="MobiDB-lite"/>
    </source>
</evidence>
<evidence type="ECO:0000313" key="4">
    <source>
        <dbReference type="Proteomes" id="UP000574761"/>
    </source>
</evidence>
<evidence type="ECO:0000313" key="3">
    <source>
        <dbReference type="EMBL" id="MBB3980101.1"/>
    </source>
</evidence>
<evidence type="ECO:0008006" key="5">
    <source>
        <dbReference type="Google" id="ProtNLM"/>
    </source>
</evidence>
<accession>A0A7W6GLF4</accession>
<feature type="compositionally biased region" description="Polar residues" evidence="2">
    <location>
        <begin position="499"/>
        <end position="516"/>
    </location>
</feature>
<proteinExistence type="predicted"/>
<keyword evidence="1" id="KW-0175">Coiled coil</keyword>
<feature type="compositionally biased region" description="Polar residues" evidence="2">
    <location>
        <begin position="657"/>
        <end position="674"/>
    </location>
</feature>
<evidence type="ECO:0000256" key="1">
    <source>
        <dbReference type="SAM" id="Coils"/>
    </source>
</evidence>
<sequence length="690" mass="76559">MAETEVLDSATPTPPAPTAQEPSPTADVPEATRLLVKQWTDRVCKAKEHYKKTFKRMRENQDFARLGATKEWAESGKYTVPILARHINQTVSAIYARNPKSIAERRKRLMFSVWDGREDSLTAAMEMAAMGDPQGMAILQEIQQAMQANLMLDRMGQTVSLLWQYYLDEQGANYKQQFKALVRRAKVCKVGWVKLSYQRILEPNPDVAAQIPDITSKIENIELALSKMETGDAAYGEQSAEKEQLRLNLADLERDKEMVVREGPVLSFPRANQVIVDPECTHLKTLSGAGWVAEEFEKSPDEILKLYKVDIKTDFKWYASDGNPYDKDPKDCKARVYQVHDKENQQEFVICEGYPGFLREPKTPDVWLERFWPYFPLVFNEIEHDCELYPQSDVEHAKDIQNEYNRSREGLRQHRIAARPYYVTAKGLEKDEKDRLAYHGDHEIIEMPTLAADQKVSDLIQRGPVANIDPNLYEVEGVFNDLMRAVGTQEAQLGGMSGGTATEASIGEQSTATSKSDNVDDLDEMLSDLFRAAGQVMFMNVQKQTVVEIVGPGAVWPDTLMSRNEASKEILLTMEAGSSGRPNRAAELANLERAAPYLMQIPGINPKPLSKKWAGLLDLDPDELNAEGAPSITAINAMMSKMAVGGGPVGGDPASDPNAQGGQGAQNAPSTQANEPGPQPGYPAPAPGAA</sequence>
<feature type="region of interest" description="Disordered" evidence="2">
    <location>
        <begin position="1"/>
        <end position="29"/>
    </location>
</feature>
<feature type="compositionally biased region" description="Pro residues" evidence="2">
    <location>
        <begin position="677"/>
        <end position="690"/>
    </location>
</feature>
<keyword evidence="4" id="KW-1185">Reference proteome</keyword>
<feature type="region of interest" description="Disordered" evidence="2">
    <location>
        <begin position="493"/>
        <end position="518"/>
    </location>
</feature>
<name>A0A7W6GLF4_9HYPH</name>
<feature type="region of interest" description="Disordered" evidence="2">
    <location>
        <begin position="643"/>
        <end position="690"/>
    </location>
</feature>
<comment type="caution">
    <text evidence="3">The sequence shown here is derived from an EMBL/GenBank/DDBJ whole genome shotgun (WGS) entry which is preliminary data.</text>
</comment>
<dbReference type="Proteomes" id="UP000574761">
    <property type="component" value="Unassembled WGS sequence"/>
</dbReference>
<feature type="coiled-coil region" evidence="1">
    <location>
        <begin position="235"/>
        <end position="262"/>
    </location>
</feature>
<dbReference type="AlphaFoldDB" id="A0A7W6GLF4"/>
<dbReference type="RefSeq" id="WP_183808254.1">
    <property type="nucleotide sequence ID" value="NZ_JACIEE010000015.1"/>
</dbReference>
<gene>
    <name evidence="3" type="ORF">GGQ64_005348</name>
</gene>